<dbReference type="EMBL" id="FOOT01000001">
    <property type="protein sequence ID" value="SFF98427.1"/>
    <property type="molecule type" value="Genomic_DNA"/>
</dbReference>
<dbReference type="GO" id="GO:0016814">
    <property type="term" value="F:hydrolase activity, acting on carbon-nitrogen (but not peptide) bonds, in cyclic amidines"/>
    <property type="evidence" value="ECO:0007669"/>
    <property type="project" value="TreeGrafter"/>
</dbReference>
<dbReference type="PANTHER" id="PTHR32027:SF9">
    <property type="entry name" value="BLL3847 PROTEIN"/>
    <property type="match status" value="1"/>
</dbReference>
<feature type="domain" description="Amidohydrolase 3" evidence="1">
    <location>
        <begin position="181"/>
        <end position="447"/>
    </location>
</feature>
<dbReference type="InterPro" id="IPR013108">
    <property type="entry name" value="Amidohydro_3"/>
</dbReference>
<dbReference type="Gene3D" id="2.30.40.10">
    <property type="entry name" value="Urease, subunit C, domain 1"/>
    <property type="match status" value="1"/>
</dbReference>
<dbReference type="AlphaFoldDB" id="A0A1I2N9N9"/>
<dbReference type="NCBIfam" id="NF005312">
    <property type="entry name" value="PRK06846.1"/>
    <property type="match status" value="1"/>
</dbReference>
<sequence length="452" mass="49729">MAPQLITRKDFIINSTMLLAGSGLMGCNSILAAGQPVASEQSEEPANGKNLLLKNVRLETSFVYEEGEVTGTKTELFTLELSEGKVKAILPNNPGARAIDAQGHLLLPAFKDMHIHLDKTFYGGPWQARRKSNRTVQDMIAYEQRVLPEMLKTSTERAEKLIELLQSKGSNFARSHVNIEPTSKLDSLKNLQQALENKKDSFGAELVAFPQHGIFRSNSQTLMKEAAMMGIDYIGGLDPHAIDGDVEKSMDFVVQLALDYNKGIDIHLHEGGEPGLRTVEYLIARVNENPILKGKSFISHAFVLARLEKPKQEEVAEKLAAAQVGIISTIPFGSMVMPIPTLYKYGVDVRTGNDSIIDHWNTFGSGSVLQKANLMAQLYGYSTEFELSRCLKLATHNMLPLSDKGERQWPQVGDTADMVLVDASCSAEAVSRISPVTSLIHQGKIVYQSFAV</sequence>
<dbReference type="OrthoDB" id="9815027at2"/>
<proteinExistence type="predicted"/>
<name>A0A1I2N9N9_9BACT</name>
<dbReference type="InterPro" id="IPR052349">
    <property type="entry name" value="Metallo-hydrolase_Enzymes"/>
</dbReference>
<dbReference type="PANTHER" id="PTHR32027">
    <property type="entry name" value="CYTOSINE DEAMINASE"/>
    <property type="match status" value="1"/>
</dbReference>
<reference evidence="3" key="1">
    <citation type="submission" date="2016-10" db="EMBL/GenBank/DDBJ databases">
        <authorList>
            <person name="Varghese N."/>
            <person name="Submissions S."/>
        </authorList>
    </citation>
    <scope>NUCLEOTIDE SEQUENCE [LARGE SCALE GENOMIC DNA]</scope>
    <source>
        <strain evidence="3">LP51</strain>
    </source>
</reference>
<dbReference type="SUPFAM" id="SSF51338">
    <property type="entry name" value="Composite domain of metallo-dependent hydrolases"/>
    <property type="match status" value="1"/>
</dbReference>
<accession>A0A1I2N9N9</accession>
<protein>
    <submittedName>
        <fullName evidence="2">Cytosine/adenosine deaminase</fullName>
    </submittedName>
</protein>
<evidence type="ECO:0000259" key="1">
    <source>
        <dbReference type="Pfam" id="PF07969"/>
    </source>
</evidence>
<dbReference type="Gene3D" id="3.20.20.140">
    <property type="entry name" value="Metal-dependent hydrolases"/>
    <property type="match status" value="1"/>
</dbReference>
<dbReference type="STRING" id="1436961.SAMN05421739_101590"/>
<dbReference type="RefSeq" id="WP_092098845.1">
    <property type="nucleotide sequence ID" value="NZ_FOOT01000001.1"/>
</dbReference>
<dbReference type="Proteomes" id="UP000198724">
    <property type="component" value="Unassembled WGS sequence"/>
</dbReference>
<dbReference type="InterPro" id="IPR032466">
    <property type="entry name" value="Metal_Hydrolase"/>
</dbReference>
<organism evidence="2 3">
    <name type="scientific">Pontibacter chinhatensis</name>
    <dbReference type="NCBI Taxonomy" id="1436961"/>
    <lineage>
        <taxon>Bacteria</taxon>
        <taxon>Pseudomonadati</taxon>
        <taxon>Bacteroidota</taxon>
        <taxon>Cytophagia</taxon>
        <taxon>Cytophagales</taxon>
        <taxon>Hymenobacteraceae</taxon>
        <taxon>Pontibacter</taxon>
    </lineage>
</organism>
<dbReference type="InterPro" id="IPR011059">
    <property type="entry name" value="Metal-dep_hydrolase_composite"/>
</dbReference>
<evidence type="ECO:0000313" key="2">
    <source>
        <dbReference type="EMBL" id="SFF98427.1"/>
    </source>
</evidence>
<dbReference type="SUPFAM" id="SSF51556">
    <property type="entry name" value="Metallo-dependent hydrolases"/>
    <property type="match status" value="1"/>
</dbReference>
<evidence type="ECO:0000313" key="3">
    <source>
        <dbReference type="Proteomes" id="UP000198724"/>
    </source>
</evidence>
<dbReference type="CDD" id="cd01293">
    <property type="entry name" value="Bact_CD"/>
    <property type="match status" value="1"/>
</dbReference>
<keyword evidence="3" id="KW-1185">Reference proteome</keyword>
<dbReference type="Pfam" id="PF07969">
    <property type="entry name" value="Amidohydro_3"/>
    <property type="match status" value="1"/>
</dbReference>
<gene>
    <name evidence="2" type="ORF">SAMN05421739_101590</name>
</gene>